<evidence type="ECO:0000256" key="1">
    <source>
        <dbReference type="SAM" id="MobiDB-lite"/>
    </source>
</evidence>
<feature type="compositionally biased region" description="Polar residues" evidence="1">
    <location>
        <begin position="17"/>
        <end position="35"/>
    </location>
</feature>
<dbReference type="Proteomes" id="UP000294003">
    <property type="component" value="Unassembled WGS sequence"/>
</dbReference>
<keyword evidence="3" id="KW-1185">Reference proteome</keyword>
<accession>A0ABY0HJ49</accession>
<dbReference type="EMBL" id="QJNS01000016">
    <property type="protein sequence ID" value="RYO93715.1"/>
    <property type="molecule type" value="Genomic_DNA"/>
</dbReference>
<reference evidence="2 3" key="1">
    <citation type="submission" date="2018-06" db="EMBL/GenBank/DDBJ databases">
        <title>Complete Genomes of Monosporascus.</title>
        <authorList>
            <person name="Robinson A.J."/>
            <person name="Natvig D.O."/>
        </authorList>
    </citation>
    <scope>NUCLEOTIDE SEQUENCE [LARGE SCALE GENOMIC DNA]</scope>
    <source>
        <strain evidence="2 3">CBS 609.92</strain>
    </source>
</reference>
<evidence type="ECO:0000313" key="3">
    <source>
        <dbReference type="Proteomes" id="UP000294003"/>
    </source>
</evidence>
<organism evidence="2 3">
    <name type="scientific">Monosporascus cannonballus</name>
    <dbReference type="NCBI Taxonomy" id="155416"/>
    <lineage>
        <taxon>Eukaryota</taxon>
        <taxon>Fungi</taxon>
        <taxon>Dikarya</taxon>
        <taxon>Ascomycota</taxon>
        <taxon>Pezizomycotina</taxon>
        <taxon>Sordariomycetes</taxon>
        <taxon>Xylariomycetidae</taxon>
        <taxon>Xylariales</taxon>
        <taxon>Xylariales incertae sedis</taxon>
        <taxon>Monosporascus</taxon>
    </lineage>
</organism>
<proteinExistence type="predicted"/>
<feature type="region of interest" description="Disordered" evidence="1">
    <location>
        <begin position="1"/>
        <end position="36"/>
    </location>
</feature>
<protein>
    <submittedName>
        <fullName evidence="2">Uncharacterized protein</fullName>
    </submittedName>
</protein>
<comment type="caution">
    <text evidence="2">The sequence shown here is derived from an EMBL/GenBank/DDBJ whole genome shotgun (WGS) entry which is preliminary data.</text>
</comment>
<evidence type="ECO:0000313" key="2">
    <source>
        <dbReference type="EMBL" id="RYO93715.1"/>
    </source>
</evidence>
<gene>
    <name evidence="2" type="ORF">DL762_000920</name>
</gene>
<name>A0ABY0HJ49_9PEZI</name>
<sequence>MQEEQAPIPSPGEDNRNNSTTRISDSGTNSDSTSEGEIRGRHFDLFSRLPPELRFDVYRMAVFDLMNTIRTLCVYYGEDQHGGPLVVLSRYSPPFPRGLWQTHEEGRREVANYCFYLPVRSVVDVGANIINFFHGLRRRPLVSLSVGDRPFHQETTFFLDETTAVELFNQLHVGNFRGPSFAWLRSILVDRRTFQHLLCGYHVFSRTQGAPFTFLPRLRKIFVGFMYRWQDVALVEGPFDEVVTEIQVRLTPDTAEDEPSWTIYSPYHIHPILGTMIVSTVQQTFSEVESLREAGIEVGWCLIKTGITRRPDIIEWEHGQGI</sequence>